<accession>A0A0F9VZR3</accession>
<dbReference type="EMBL" id="LAZR01000387">
    <property type="protein sequence ID" value="KKN71268.1"/>
    <property type="molecule type" value="Genomic_DNA"/>
</dbReference>
<sequence length="129" mass="14709">MILHTRTQLMNWLEENAPTASIRRAVGQGSVEFLGWFSTLPGSNFSGWVIIVRSTITTLVWHVVVRLSPLTNVSYCVWVLDEDPPWQHYNSGNSANPFMQGDNPEQYRQNRENFKAQGCTTLHQEDISS</sequence>
<evidence type="ECO:0000313" key="1">
    <source>
        <dbReference type="EMBL" id="KKN71268.1"/>
    </source>
</evidence>
<protein>
    <submittedName>
        <fullName evidence="1">Uncharacterized protein</fullName>
    </submittedName>
</protein>
<proteinExistence type="predicted"/>
<name>A0A0F9VZR3_9ZZZZ</name>
<comment type="caution">
    <text evidence="1">The sequence shown here is derived from an EMBL/GenBank/DDBJ whole genome shotgun (WGS) entry which is preliminary data.</text>
</comment>
<organism evidence="1">
    <name type="scientific">marine sediment metagenome</name>
    <dbReference type="NCBI Taxonomy" id="412755"/>
    <lineage>
        <taxon>unclassified sequences</taxon>
        <taxon>metagenomes</taxon>
        <taxon>ecological metagenomes</taxon>
    </lineage>
</organism>
<reference evidence="1" key="1">
    <citation type="journal article" date="2015" name="Nature">
        <title>Complex archaea that bridge the gap between prokaryotes and eukaryotes.</title>
        <authorList>
            <person name="Spang A."/>
            <person name="Saw J.H."/>
            <person name="Jorgensen S.L."/>
            <person name="Zaremba-Niedzwiedzka K."/>
            <person name="Martijn J."/>
            <person name="Lind A.E."/>
            <person name="van Eijk R."/>
            <person name="Schleper C."/>
            <person name="Guy L."/>
            <person name="Ettema T.J."/>
        </authorList>
    </citation>
    <scope>NUCLEOTIDE SEQUENCE</scope>
</reference>
<gene>
    <name evidence="1" type="ORF">LCGC14_0423110</name>
</gene>
<dbReference type="AlphaFoldDB" id="A0A0F9VZR3"/>